<comment type="caution">
    <text evidence="2">The sequence shown here is derived from an EMBL/GenBank/DDBJ whole genome shotgun (WGS) entry which is preliminary data.</text>
</comment>
<keyword evidence="3" id="KW-1185">Reference proteome</keyword>
<organism evidence="2 3">
    <name type="scientific">Xylaria hypoxylon</name>
    <dbReference type="NCBI Taxonomy" id="37992"/>
    <lineage>
        <taxon>Eukaryota</taxon>
        <taxon>Fungi</taxon>
        <taxon>Dikarya</taxon>
        <taxon>Ascomycota</taxon>
        <taxon>Pezizomycotina</taxon>
        <taxon>Sordariomycetes</taxon>
        <taxon>Xylariomycetidae</taxon>
        <taxon>Xylariales</taxon>
        <taxon>Xylariaceae</taxon>
        <taxon>Xylaria</taxon>
    </lineage>
</organism>
<keyword evidence="1" id="KW-0732">Signal</keyword>
<reference evidence="2 3" key="1">
    <citation type="submission" date="2019-03" db="EMBL/GenBank/DDBJ databases">
        <title>Draft genome sequence of Xylaria hypoxylon DSM 108379, a ubiquitous saprotrophic-parasitic fungi on hardwood.</title>
        <authorList>
            <person name="Buettner E."/>
            <person name="Leonhardt S."/>
            <person name="Gebauer A.M."/>
            <person name="Liers C."/>
            <person name="Hofrichter M."/>
            <person name="Kellner H."/>
        </authorList>
    </citation>
    <scope>NUCLEOTIDE SEQUENCE [LARGE SCALE GENOMIC DNA]</scope>
    <source>
        <strain evidence="2 3">DSM 108379</strain>
    </source>
</reference>
<feature type="chain" id="PRO_5021193990" evidence="1">
    <location>
        <begin position="18"/>
        <end position="208"/>
    </location>
</feature>
<feature type="signal peptide" evidence="1">
    <location>
        <begin position="1"/>
        <end position="17"/>
    </location>
</feature>
<sequence>MHFSKIAALLFASLATAGTISTEDSDGDVIRYKLGNNVWSDVAPETEAIAYKLGHNTWSSVTPGGNDAASQTTDIVAKRDDVQPTLDELKANATLLMEWMMAHKPTDADLDADLDGNEADLIARWDARWTDVFCRCVIQMSTCASSVLFNNWTTRRKIDHCLDAARDVGLCLARTRWYYNDQFGNDFPPQEAVGRATDQLFIDFTGSQ</sequence>
<dbReference type="EMBL" id="SKBN01000331">
    <property type="protein sequence ID" value="TGJ78944.1"/>
    <property type="molecule type" value="Genomic_DNA"/>
</dbReference>
<accession>A0A4Z0Y582</accession>
<protein>
    <submittedName>
        <fullName evidence="2">Uncharacterized protein</fullName>
    </submittedName>
</protein>
<evidence type="ECO:0000313" key="2">
    <source>
        <dbReference type="EMBL" id="TGJ78944.1"/>
    </source>
</evidence>
<name>A0A4Z0Y582_9PEZI</name>
<proteinExistence type="predicted"/>
<dbReference type="OrthoDB" id="4664438at2759"/>
<evidence type="ECO:0000256" key="1">
    <source>
        <dbReference type="SAM" id="SignalP"/>
    </source>
</evidence>
<evidence type="ECO:0000313" key="3">
    <source>
        <dbReference type="Proteomes" id="UP000297716"/>
    </source>
</evidence>
<dbReference type="Proteomes" id="UP000297716">
    <property type="component" value="Unassembled WGS sequence"/>
</dbReference>
<dbReference type="AlphaFoldDB" id="A0A4Z0Y582"/>
<gene>
    <name evidence="2" type="ORF">E0Z10_g9824</name>
</gene>